<comment type="function">
    <text evidence="11">May play the central regulatory role in sporulation. It may be an element of the effector pathway responsible for the activation of sporulation genes in response to nutritional stress. Spo0A may act in concert with spo0H (a sigma factor) to control the expression of some genes that are critical to the sporulation process.</text>
</comment>
<evidence type="ECO:0000256" key="12">
    <source>
        <dbReference type="ARBA" id="ARBA00037471"/>
    </source>
</evidence>
<keyword evidence="4 14" id="KW-0597">Phosphoprotein</keyword>
<evidence type="ECO:0000256" key="4">
    <source>
        <dbReference type="ARBA" id="ARBA00022553"/>
    </source>
</evidence>
<gene>
    <name evidence="18" type="primary">hssR_2</name>
    <name evidence="18" type="ORF">IBLFYP30_00823</name>
</gene>
<dbReference type="PANTHER" id="PTHR48111:SF49">
    <property type="entry name" value="HEME RESPONSE REGULATOR HSSR"/>
    <property type="match status" value="1"/>
</dbReference>
<dbReference type="Pfam" id="PF00486">
    <property type="entry name" value="Trans_reg_C"/>
    <property type="match status" value="1"/>
</dbReference>
<dbReference type="Gene3D" id="1.10.10.10">
    <property type="entry name" value="Winged helix-like DNA-binding domain superfamily/Winged helix DNA-binding domain"/>
    <property type="match status" value="1"/>
</dbReference>
<dbReference type="GO" id="GO:0005829">
    <property type="term" value="C:cytosol"/>
    <property type="evidence" value="ECO:0007669"/>
    <property type="project" value="TreeGrafter"/>
</dbReference>
<keyword evidence="3" id="KW-0963">Cytoplasm</keyword>
<dbReference type="GO" id="GO:0006355">
    <property type="term" value="P:regulation of DNA-templated transcription"/>
    <property type="evidence" value="ECO:0007669"/>
    <property type="project" value="InterPro"/>
</dbReference>
<dbReference type="SMART" id="SM00448">
    <property type="entry name" value="REC"/>
    <property type="match status" value="1"/>
</dbReference>
<dbReference type="SUPFAM" id="SSF52172">
    <property type="entry name" value="CheY-like"/>
    <property type="match status" value="1"/>
</dbReference>
<evidence type="ECO:0000256" key="7">
    <source>
        <dbReference type="ARBA" id="ARBA00023026"/>
    </source>
</evidence>
<sequence length="223" mass="25810">MFSILVVEDDKELCELYCTVLSDNGYKTYTAENGEIALKVLNNHYIDLMICDIMMPKMDGYELTKELRNYGYLLPILMITARGQLMDKKQGFMVGTDDYMVKPVNVNEMLWRIEALLRRSQLVNQRVLQIGQTSLDCDTLCLSFKDKSFTLPQKEFFLLYKLASSIGRIFTRIQIIDEIWGLDFEGDGHTLDVHIARLREKLKENDDLEIITVRGLGYKAVNK</sequence>
<keyword evidence="6" id="KW-0805">Transcription regulation</keyword>
<evidence type="ECO:0000256" key="13">
    <source>
        <dbReference type="ARBA" id="ARBA00039976"/>
    </source>
</evidence>
<dbReference type="PROSITE" id="PS50110">
    <property type="entry name" value="RESPONSE_REGULATORY"/>
    <property type="match status" value="1"/>
</dbReference>
<feature type="modified residue" description="4-aspartylphosphate" evidence="14">
    <location>
        <position position="52"/>
    </location>
</feature>
<dbReference type="CDD" id="cd00383">
    <property type="entry name" value="trans_reg_C"/>
    <property type="match status" value="1"/>
</dbReference>
<evidence type="ECO:0000256" key="6">
    <source>
        <dbReference type="ARBA" id="ARBA00023015"/>
    </source>
</evidence>
<dbReference type="RefSeq" id="WP_024061307.1">
    <property type="nucleotide sequence ID" value="NZ_CACRUE010000005.1"/>
</dbReference>
<dbReference type="InterPro" id="IPR039420">
    <property type="entry name" value="WalR-like"/>
</dbReference>
<evidence type="ECO:0000256" key="1">
    <source>
        <dbReference type="ARBA" id="ARBA00004496"/>
    </source>
</evidence>
<dbReference type="Gene3D" id="3.40.50.2300">
    <property type="match status" value="1"/>
</dbReference>
<dbReference type="PROSITE" id="PS51755">
    <property type="entry name" value="OMPR_PHOB"/>
    <property type="match status" value="1"/>
</dbReference>
<evidence type="ECO:0000313" key="18">
    <source>
        <dbReference type="EMBL" id="VYT65100.1"/>
    </source>
</evidence>
<keyword evidence="8 15" id="KW-0238">DNA-binding</keyword>
<evidence type="ECO:0000256" key="3">
    <source>
        <dbReference type="ARBA" id="ARBA00022490"/>
    </source>
</evidence>
<dbReference type="SMART" id="SM00862">
    <property type="entry name" value="Trans_reg_C"/>
    <property type="match status" value="1"/>
</dbReference>
<proteinExistence type="predicted"/>
<accession>A0A6N2YHH5</accession>
<dbReference type="GO" id="GO:0000976">
    <property type="term" value="F:transcription cis-regulatory region binding"/>
    <property type="evidence" value="ECO:0007669"/>
    <property type="project" value="TreeGrafter"/>
</dbReference>
<organism evidence="18">
    <name type="scientific">Intestinibacter bartlettii</name>
    <dbReference type="NCBI Taxonomy" id="261299"/>
    <lineage>
        <taxon>Bacteria</taxon>
        <taxon>Bacillati</taxon>
        <taxon>Bacillota</taxon>
        <taxon>Clostridia</taxon>
        <taxon>Peptostreptococcales</taxon>
        <taxon>Peptostreptococcaceae</taxon>
        <taxon>Intestinibacter</taxon>
    </lineage>
</organism>
<keyword evidence="10" id="KW-0804">Transcription</keyword>
<dbReference type="InterPro" id="IPR001789">
    <property type="entry name" value="Sig_transdc_resp-reg_receiver"/>
</dbReference>
<dbReference type="PANTHER" id="PTHR48111">
    <property type="entry name" value="REGULATOR OF RPOS"/>
    <property type="match status" value="1"/>
</dbReference>
<dbReference type="CDD" id="cd17574">
    <property type="entry name" value="REC_OmpR"/>
    <property type="match status" value="1"/>
</dbReference>
<keyword evidence="5" id="KW-0902">Two-component regulatory system</keyword>
<evidence type="ECO:0000256" key="10">
    <source>
        <dbReference type="ARBA" id="ARBA00023163"/>
    </source>
</evidence>
<keyword evidence="9" id="KW-0010">Activator</keyword>
<name>A0A6N2YHH5_9FIRM</name>
<evidence type="ECO:0000259" key="16">
    <source>
        <dbReference type="PROSITE" id="PS50110"/>
    </source>
</evidence>
<dbReference type="AlphaFoldDB" id="A0A6N2YHH5"/>
<dbReference type="InterPro" id="IPR011006">
    <property type="entry name" value="CheY-like_superfamily"/>
</dbReference>
<dbReference type="GO" id="GO:0032993">
    <property type="term" value="C:protein-DNA complex"/>
    <property type="evidence" value="ECO:0007669"/>
    <property type="project" value="TreeGrafter"/>
</dbReference>
<keyword evidence="7" id="KW-0843">Virulence</keyword>
<feature type="domain" description="Response regulatory" evidence="16">
    <location>
        <begin position="3"/>
        <end position="117"/>
    </location>
</feature>
<evidence type="ECO:0000256" key="15">
    <source>
        <dbReference type="PROSITE-ProRule" id="PRU01091"/>
    </source>
</evidence>
<comment type="function">
    <text evidence="12">Member of the two-component regulatory system HssS/HssR involved in intracellular heme homeostasis and tempering of staphylococcal virulence. Phosphorylated HssR binds to a direct repeat sequence within hrtAB promoter and activates the expression of hrtAB, an efflux pump, in response to extracellular heme, hemin, hemoglobin or blood.</text>
</comment>
<reference evidence="18" key="1">
    <citation type="submission" date="2019-11" db="EMBL/GenBank/DDBJ databases">
        <authorList>
            <person name="Feng L."/>
        </authorList>
    </citation>
    <scope>NUCLEOTIDE SEQUENCE</scope>
    <source>
        <strain evidence="18">IbartlettiiLFYP30</strain>
    </source>
</reference>
<dbReference type="InterPro" id="IPR036388">
    <property type="entry name" value="WH-like_DNA-bd_sf"/>
</dbReference>
<dbReference type="InterPro" id="IPR001867">
    <property type="entry name" value="OmpR/PhoB-type_DNA-bd"/>
</dbReference>
<evidence type="ECO:0000256" key="9">
    <source>
        <dbReference type="ARBA" id="ARBA00023159"/>
    </source>
</evidence>
<protein>
    <recommendedName>
        <fullName evidence="13">Heme response regulator HssR</fullName>
    </recommendedName>
    <alternativeName>
        <fullName evidence="2">Stage 0 sporulation protein A homolog</fullName>
    </alternativeName>
</protein>
<comment type="subcellular location">
    <subcellularLocation>
        <location evidence="1">Cytoplasm</location>
    </subcellularLocation>
</comment>
<feature type="DNA-binding region" description="OmpR/PhoB-type" evidence="15">
    <location>
        <begin position="125"/>
        <end position="222"/>
    </location>
</feature>
<dbReference type="GO" id="GO:0000156">
    <property type="term" value="F:phosphorelay response regulator activity"/>
    <property type="evidence" value="ECO:0007669"/>
    <property type="project" value="TreeGrafter"/>
</dbReference>
<evidence type="ECO:0000256" key="11">
    <source>
        <dbReference type="ARBA" id="ARBA00024867"/>
    </source>
</evidence>
<evidence type="ECO:0000256" key="5">
    <source>
        <dbReference type="ARBA" id="ARBA00023012"/>
    </source>
</evidence>
<evidence type="ECO:0000256" key="2">
    <source>
        <dbReference type="ARBA" id="ARBA00018672"/>
    </source>
</evidence>
<evidence type="ECO:0000256" key="8">
    <source>
        <dbReference type="ARBA" id="ARBA00023125"/>
    </source>
</evidence>
<dbReference type="FunFam" id="3.40.50.2300:FF:000001">
    <property type="entry name" value="DNA-binding response regulator PhoB"/>
    <property type="match status" value="1"/>
</dbReference>
<feature type="domain" description="OmpR/PhoB-type" evidence="17">
    <location>
        <begin position="125"/>
        <end position="222"/>
    </location>
</feature>
<dbReference type="Pfam" id="PF00072">
    <property type="entry name" value="Response_reg"/>
    <property type="match status" value="1"/>
</dbReference>
<dbReference type="EMBL" id="CACRUE010000005">
    <property type="protein sequence ID" value="VYT65100.1"/>
    <property type="molecule type" value="Genomic_DNA"/>
</dbReference>
<evidence type="ECO:0000256" key="14">
    <source>
        <dbReference type="PROSITE-ProRule" id="PRU00169"/>
    </source>
</evidence>
<evidence type="ECO:0000259" key="17">
    <source>
        <dbReference type="PROSITE" id="PS51755"/>
    </source>
</evidence>